<proteinExistence type="predicted"/>
<feature type="region of interest" description="Disordered" evidence="3">
    <location>
        <begin position="1"/>
        <end position="32"/>
    </location>
</feature>
<dbReference type="CDD" id="cd08958">
    <property type="entry name" value="FR_SDR_e"/>
    <property type="match status" value="1"/>
</dbReference>
<dbReference type="GO" id="GO:0016616">
    <property type="term" value="F:oxidoreductase activity, acting on the CH-OH group of donors, NAD or NADP as acceptor"/>
    <property type="evidence" value="ECO:0007669"/>
    <property type="project" value="TreeGrafter"/>
</dbReference>
<dbReference type="Proteomes" id="UP000827889">
    <property type="component" value="Chromosome 2"/>
</dbReference>
<evidence type="ECO:0000256" key="3">
    <source>
        <dbReference type="SAM" id="MobiDB-lite"/>
    </source>
</evidence>
<keyword evidence="5" id="KW-1185">Reference proteome</keyword>
<sequence>MFCREEEKEEEEEEEEEEDEQEEERTAMEGHGKTSTALAYCVTGATGYLGSWLVKSLLRRGYEVHAAVRDPAKSLHLLSTWDGGERLKLFRASLQDDGSYDEAVEGCNGVFHVAASMQFDVHECTDAYVHSNIIDPAVRGTLNLLKSCLKSKSVRRVVFTSSISTVTAKDSAGNWRDVVDESCQTPIDHVWKTRTSGWVYVLSKLLTEEAAFQFAREKGIDIVSVVTATVGGPFLTSSVPSSTRVLLSPVTGEVEMFRILSAVNSRMGSVGVVHIEDVCNGHIFLMEHAKAEGKYICCAESCPMSKLIRNLAKNYPRSDITSVRLVDQQNESVPAEISSKKLRDLGFSYEHRAEDIIHETVTACINFGFLPPLAT</sequence>
<accession>A0A8B8NGF0</accession>
<evidence type="ECO:0000256" key="2">
    <source>
        <dbReference type="ARBA" id="ARBA00023002"/>
    </source>
</evidence>
<dbReference type="InterPro" id="IPR050425">
    <property type="entry name" value="NAD(P)_dehydrat-like"/>
</dbReference>
<evidence type="ECO:0000313" key="6">
    <source>
        <dbReference type="RefSeq" id="XP_030521119.2"/>
    </source>
</evidence>
<gene>
    <name evidence="6" type="primary">LOC115734457</name>
</gene>
<dbReference type="KEGG" id="rarg:115734457"/>
<dbReference type="Gene3D" id="3.40.50.720">
    <property type="entry name" value="NAD(P)-binding Rossmann-like Domain"/>
    <property type="match status" value="1"/>
</dbReference>
<dbReference type="SUPFAM" id="SSF51735">
    <property type="entry name" value="NAD(P)-binding Rossmann-fold domains"/>
    <property type="match status" value="1"/>
</dbReference>
<reference evidence="5" key="1">
    <citation type="submission" date="2025-05" db="UniProtKB">
        <authorList>
            <consortium name="RefSeq"/>
        </authorList>
    </citation>
    <scope>NUCLEOTIDE SEQUENCE [LARGE SCALE GENOMIC DNA]</scope>
</reference>
<evidence type="ECO:0000313" key="5">
    <source>
        <dbReference type="Proteomes" id="UP000827889"/>
    </source>
</evidence>
<dbReference type="PANTHER" id="PTHR10366">
    <property type="entry name" value="NAD DEPENDENT EPIMERASE/DEHYDRATASE"/>
    <property type="match status" value="1"/>
</dbReference>
<keyword evidence="2" id="KW-0560">Oxidoreductase</keyword>
<protein>
    <submittedName>
        <fullName evidence="6">Anthocyanidin reductase isoform X1</fullName>
    </submittedName>
</protein>
<organism evidence="5 6">
    <name type="scientific">Rhodamnia argentea</name>
    <dbReference type="NCBI Taxonomy" id="178133"/>
    <lineage>
        <taxon>Eukaryota</taxon>
        <taxon>Viridiplantae</taxon>
        <taxon>Streptophyta</taxon>
        <taxon>Embryophyta</taxon>
        <taxon>Tracheophyta</taxon>
        <taxon>Spermatophyta</taxon>
        <taxon>Magnoliopsida</taxon>
        <taxon>eudicotyledons</taxon>
        <taxon>Gunneridae</taxon>
        <taxon>Pentapetalae</taxon>
        <taxon>rosids</taxon>
        <taxon>malvids</taxon>
        <taxon>Myrtales</taxon>
        <taxon>Myrtaceae</taxon>
        <taxon>Myrtoideae</taxon>
        <taxon>Myrteae</taxon>
        <taxon>Australasian group</taxon>
        <taxon>Rhodamnia</taxon>
    </lineage>
</organism>
<keyword evidence="1" id="KW-0521">NADP</keyword>
<dbReference type="AlphaFoldDB" id="A0A8B8NGF0"/>
<reference evidence="6" key="2">
    <citation type="submission" date="2025-08" db="UniProtKB">
        <authorList>
            <consortium name="RefSeq"/>
        </authorList>
    </citation>
    <scope>IDENTIFICATION</scope>
    <source>
        <tissue evidence="6">Leaf</tissue>
    </source>
</reference>
<feature type="compositionally biased region" description="Acidic residues" evidence="3">
    <location>
        <begin position="7"/>
        <end position="23"/>
    </location>
</feature>
<dbReference type="InterPro" id="IPR001509">
    <property type="entry name" value="Epimerase_deHydtase"/>
</dbReference>
<feature type="domain" description="NAD-dependent epimerase/dehydratase" evidence="4">
    <location>
        <begin position="41"/>
        <end position="292"/>
    </location>
</feature>
<evidence type="ECO:0000256" key="1">
    <source>
        <dbReference type="ARBA" id="ARBA00022857"/>
    </source>
</evidence>
<dbReference type="RefSeq" id="XP_030521119.2">
    <property type="nucleotide sequence ID" value="XM_030665259.2"/>
</dbReference>
<dbReference type="GeneID" id="115734457"/>
<name>A0A8B8NGF0_9MYRT</name>
<dbReference type="Pfam" id="PF01370">
    <property type="entry name" value="Epimerase"/>
    <property type="match status" value="1"/>
</dbReference>
<evidence type="ECO:0000259" key="4">
    <source>
        <dbReference type="Pfam" id="PF01370"/>
    </source>
</evidence>
<dbReference type="InterPro" id="IPR036291">
    <property type="entry name" value="NAD(P)-bd_dom_sf"/>
</dbReference>
<dbReference type="PANTHER" id="PTHR10366:SF628">
    <property type="entry name" value="NAD(P)-BINDING ROSSMANN-FOLD SUPERFAMILY PROTEIN"/>
    <property type="match status" value="1"/>
</dbReference>